<keyword evidence="5 8" id="KW-0812">Transmembrane</keyword>
<feature type="transmembrane region" description="Helical" evidence="8">
    <location>
        <begin position="133"/>
        <end position="151"/>
    </location>
</feature>
<dbReference type="RefSeq" id="WP_347300185.1">
    <property type="nucleotide sequence ID" value="NZ_CP142433.1"/>
</dbReference>
<sequence length="320" mass="35704">MAKKIKHQLIIGVLIGGIILGIVLYLFYNTRGQLSFALKLRAQRVPAFFIVGISTTIATVMFQTMTRNHILSPSIIGLDSLFVFIQTSTIFFLGASSVLIVNKPLNFIVSVSVMLLVGLGLFYVFFKRYSGRLFLLLMTGLIFGTFMRHLTTFMQVMIDPNEFQSVLARTLPSFNSIDPSLVLLSAVICVPIMIYLGTISSTLDVLHLGDDYAKNLGIPVNDLQFKLFLLMSILTAVSTALIGPMTFLGFIGANVSYRLFKTYKHSVLFIGASLMTIIILVYSQLIVEHVLPFRTNVGVVIELIGGVYFLYMLMKERRQI</sequence>
<keyword evidence="6 8" id="KW-1133">Transmembrane helix</keyword>
<dbReference type="CDD" id="cd06550">
    <property type="entry name" value="TM_ABC_iron-siderophores_like"/>
    <property type="match status" value="1"/>
</dbReference>
<evidence type="ECO:0000313" key="9">
    <source>
        <dbReference type="EMBL" id="XBC45764.1"/>
    </source>
</evidence>
<dbReference type="Pfam" id="PF01032">
    <property type="entry name" value="FecCD"/>
    <property type="match status" value="1"/>
</dbReference>
<dbReference type="AlphaFoldDB" id="A0AB74THC2"/>
<comment type="similarity">
    <text evidence="2">Belongs to the binding-protein-dependent transport system permease family. FecCD subfamily.</text>
</comment>
<name>A0AB74THC2_9LACT</name>
<feature type="transmembrane region" description="Helical" evidence="8">
    <location>
        <begin position="78"/>
        <end position="101"/>
    </location>
</feature>
<proteinExistence type="inferred from homology"/>
<feature type="transmembrane region" description="Helical" evidence="8">
    <location>
        <begin position="181"/>
        <end position="206"/>
    </location>
</feature>
<dbReference type="EMBL" id="CP142433">
    <property type="protein sequence ID" value="XBC45764.1"/>
    <property type="molecule type" value="Genomic_DNA"/>
</dbReference>
<keyword evidence="4" id="KW-1003">Cell membrane</keyword>
<evidence type="ECO:0000256" key="5">
    <source>
        <dbReference type="ARBA" id="ARBA00022692"/>
    </source>
</evidence>
<evidence type="ECO:0000256" key="1">
    <source>
        <dbReference type="ARBA" id="ARBA00004651"/>
    </source>
</evidence>
<evidence type="ECO:0000256" key="3">
    <source>
        <dbReference type="ARBA" id="ARBA00022448"/>
    </source>
</evidence>
<feature type="transmembrane region" description="Helical" evidence="8">
    <location>
        <begin position="263"/>
        <end position="283"/>
    </location>
</feature>
<evidence type="ECO:0000256" key="8">
    <source>
        <dbReference type="SAM" id="Phobius"/>
    </source>
</evidence>
<comment type="subcellular location">
    <subcellularLocation>
        <location evidence="1">Cell membrane</location>
        <topology evidence="1">Multi-pass membrane protein</topology>
    </subcellularLocation>
</comment>
<evidence type="ECO:0000256" key="7">
    <source>
        <dbReference type="ARBA" id="ARBA00023136"/>
    </source>
</evidence>
<keyword evidence="3" id="KW-0813">Transport</keyword>
<dbReference type="Gene3D" id="1.10.3470.10">
    <property type="entry name" value="ABC transporter involved in vitamin B12 uptake, BtuC"/>
    <property type="match status" value="1"/>
</dbReference>
<feature type="transmembrane region" description="Helical" evidence="8">
    <location>
        <begin position="48"/>
        <end position="66"/>
    </location>
</feature>
<dbReference type="SUPFAM" id="SSF81345">
    <property type="entry name" value="ABC transporter involved in vitamin B12 uptake, BtuC"/>
    <property type="match status" value="1"/>
</dbReference>
<protein>
    <submittedName>
        <fullName evidence="9">Iron chelate uptake ABC transporter family permease subunit</fullName>
    </submittedName>
</protein>
<keyword evidence="7 8" id="KW-0472">Membrane</keyword>
<feature type="transmembrane region" description="Helical" evidence="8">
    <location>
        <begin position="227"/>
        <end position="251"/>
    </location>
</feature>
<feature type="transmembrane region" description="Helical" evidence="8">
    <location>
        <begin position="295"/>
        <end position="314"/>
    </location>
</feature>
<accession>A0AB74THC2</accession>
<dbReference type="InterPro" id="IPR000522">
    <property type="entry name" value="ABC_transptr_permease_BtuC"/>
</dbReference>
<dbReference type="GO" id="GO:0005886">
    <property type="term" value="C:plasma membrane"/>
    <property type="evidence" value="ECO:0007669"/>
    <property type="project" value="UniProtKB-SubCell"/>
</dbReference>
<dbReference type="PANTHER" id="PTHR30472:SF19">
    <property type="entry name" value="PETROBACTIN IMPORT SYSTEM PERMEASE PROTEIN YCLO"/>
    <property type="match status" value="1"/>
</dbReference>
<reference evidence="9" key="1">
    <citation type="submission" date="2023-12" db="EMBL/GenBank/DDBJ databases">
        <title>Dolosigranulum savutii sp. nov. isolated from human upper respiratory samples collected in Botswana.</title>
        <authorList>
            <person name="Kelly M.S."/>
        </authorList>
    </citation>
    <scope>NUCLEOTIDE SEQUENCE</scope>
    <source>
        <strain evidence="9">MSK433</strain>
    </source>
</reference>
<evidence type="ECO:0000256" key="2">
    <source>
        <dbReference type="ARBA" id="ARBA00007935"/>
    </source>
</evidence>
<dbReference type="GO" id="GO:0033214">
    <property type="term" value="P:siderophore-iron import into cell"/>
    <property type="evidence" value="ECO:0007669"/>
    <property type="project" value="TreeGrafter"/>
</dbReference>
<gene>
    <name evidence="9" type="ORF">VUQ08_07965</name>
</gene>
<organism evidence="9">
    <name type="scientific">Dolosigranulum savutiense</name>
    <dbReference type="NCBI Taxonomy" id="3110288"/>
    <lineage>
        <taxon>Bacteria</taxon>
        <taxon>Bacillati</taxon>
        <taxon>Bacillota</taxon>
        <taxon>Bacilli</taxon>
        <taxon>Lactobacillales</taxon>
        <taxon>Carnobacteriaceae</taxon>
        <taxon>Dolosigranulum</taxon>
    </lineage>
</organism>
<dbReference type="InterPro" id="IPR037294">
    <property type="entry name" value="ABC_BtuC-like"/>
</dbReference>
<dbReference type="GO" id="GO:0022857">
    <property type="term" value="F:transmembrane transporter activity"/>
    <property type="evidence" value="ECO:0007669"/>
    <property type="project" value="InterPro"/>
</dbReference>
<feature type="transmembrane region" description="Helical" evidence="8">
    <location>
        <begin position="107"/>
        <end position="126"/>
    </location>
</feature>
<evidence type="ECO:0000256" key="4">
    <source>
        <dbReference type="ARBA" id="ARBA00022475"/>
    </source>
</evidence>
<evidence type="ECO:0000256" key="6">
    <source>
        <dbReference type="ARBA" id="ARBA00022989"/>
    </source>
</evidence>
<feature type="transmembrane region" description="Helical" evidence="8">
    <location>
        <begin position="9"/>
        <end position="28"/>
    </location>
</feature>
<dbReference type="PANTHER" id="PTHR30472">
    <property type="entry name" value="FERRIC ENTEROBACTIN TRANSPORT SYSTEM PERMEASE PROTEIN"/>
    <property type="match status" value="1"/>
</dbReference>